<organism evidence="1 2">
    <name type="scientific">Larimichthys crocea</name>
    <name type="common">Large yellow croaker</name>
    <name type="synonym">Pseudosciaena crocea</name>
    <dbReference type="NCBI Taxonomy" id="215358"/>
    <lineage>
        <taxon>Eukaryota</taxon>
        <taxon>Metazoa</taxon>
        <taxon>Chordata</taxon>
        <taxon>Craniata</taxon>
        <taxon>Vertebrata</taxon>
        <taxon>Euteleostomi</taxon>
        <taxon>Actinopterygii</taxon>
        <taxon>Neopterygii</taxon>
        <taxon>Teleostei</taxon>
        <taxon>Neoteleostei</taxon>
        <taxon>Acanthomorphata</taxon>
        <taxon>Eupercaria</taxon>
        <taxon>Sciaenidae</taxon>
        <taxon>Larimichthys</taxon>
    </lineage>
</organism>
<accession>A0ACD3RT94</accession>
<name>A0ACD3RT94_LARCR</name>
<sequence>MQHAFLLRTLPSGGNTPSSCVVMVTAGWTGPDSVLASWVPLMSSWQCKKRYGDSFSSHGTLCAGSPPDTSLLHGDSCQGNSGGGLVCQGEMGRWVLTGVVAGGYGCSNPSSPSLYTRVSRFRSWIEEVTGTGHTTTQEDVTHVDNDLTHTQEGEEKYLHVHGKPKHTHDQQETNEINVIKKTHTHTHHSHTNQHGNAHTKSTYHEGDVDTNTQILV</sequence>
<protein>
    <submittedName>
        <fullName evidence="1">Uncharacterized protein</fullName>
    </submittedName>
</protein>
<dbReference type="EMBL" id="CM011675">
    <property type="protein sequence ID" value="TMS22525.1"/>
    <property type="molecule type" value="Genomic_DNA"/>
</dbReference>
<evidence type="ECO:0000313" key="1">
    <source>
        <dbReference type="EMBL" id="TMS22525.1"/>
    </source>
</evidence>
<gene>
    <name evidence="1" type="ORF">E3U43_012790</name>
</gene>
<dbReference type="Proteomes" id="UP000793456">
    <property type="component" value="Chromosome II"/>
</dbReference>
<evidence type="ECO:0000313" key="2">
    <source>
        <dbReference type="Proteomes" id="UP000793456"/>
    </source>
</evidence>
<comment type="caution">
    <text evidence="1">The sequence shown here is derived from an EMBL/GenBank/DDBJ whole genome shotgun (WGS) entry which is preliminary data.</text>
</comment>
<proteinExistence type="predicted"/>
<reference evidence="1" key="1">
    <citation type="submission" date="2018-11" db="EMBL/GenBank/DDBJ databases">
        <title>The sequence and de novo assembly of Larimichthys crocea genome using PacBio and Hi-C technologies.</title>
        <authorList>
            <person name="Xu P."/>
            <person name="Chen B."/>
            <person name="Zhou Z."/>
            <person name="Ke Q."/>
            <person name="Wu Y."/>
            <person name="Bai H."/>
            <person name="Pu F."/>
        </authorList>
    </citation>
    <scope>NUCLEOTIDE SEQUENCE</scope>
    <source>
        <tissue evidence="1">Muscle</tissue>
    </source>
</reference>
<keyword evidence="2" id="KW-1185">Reference proteome</keyword>